<reference evidence="8 9" key="1">
    <citation type="submission" date="2019-07" db="EMBL/GenBank/DDBJ databases">
        <title>Whole genome shotgun sequence of Microbacterium aerolatum NBRC 103071.</title>
        <authorList>
            <person name="Hosoyama A."/>
            <person name="Uohara A."/>
            <person name="Ohji S."/>
            <person name="Ichikawa N."/>
        </authorList>
    </citation>
    <scope>NUCLEOTIDE SEQUENCE [LARGE SCALE GENOMIC DNA]</scope>
    <source>
        <strain evidence="8 9">NBRC 103071</strain>
    </source>
</reference>
<keyword evidence="1 5" id="KW-0597">Phosphoprotein</keyword>
<dbReference type="Pfam" id="PF00196">
    <property type="entry name" value="GerE"/>
    <property type="match status" value="1"/>
</dbReference>
<evidence type="ECO:0000256" key="5">
    <source>
        <dbReference type="PROSITE-ProRule" id="PRU00169"/>
    </source>
</evidence>
<gene>
    <name evidence="8" type="ORF">MAE01_31000</name>
</gene>
<dbReference type="GO" id="GO:0003677">
    <property type="term" value="F:DNA binding"/>
    <property type="evidence" value="ECO:0007669"/>
    <property type="project" value="UniProtKB-KW"/>
</dbReference>
<dbReference type="EMBL" id="BJUW01000024">
    <property type="protein sequence ID" value="GEK87924.1"/>
    <property type="molecule type" value="Genomic_DNA"/>
</dbReference>
<accession>A0A511AIB5</accession>
<dbReference type="PROSITE" id="PS50043">
    <property type="entry name" value="HTH_LUXR_2"/>
    <property type="match status" value="1"/>
</dbReference>
<dbReference type="PANTHER" id="PTHR43214">
    <property type="entry name" value="TWO-COMPONENT RESPONSE REGULATOR"/>
    <property type="match status" value="1"/>
</dbReference>
<dbReference type="PRINTS" id="PR00038">
    <property type="entry name" value="HTHLUXR"/>
</dbReference>
<dbReference type="AlphaFoldDB" id="A0A511AIB5"/>
<dbReference type="CDD" id="cd06170">
    <property type="entry name" value="LuxR_C_like"/>
    <property type="match status" value="1"/>
</dbReference>
<evidence type="ECO:0000256" key="4">
    <source>
        <dbReference type="ARBA" id="ARBA00023163"/>
    </source>
</evidence>
<dbReference type="OrthoDB" id="9808843at2"/>
<dbReference type="InterPro" id="IPR001789">
    <property type="entry name" value="Sig_transdc_resp-reg_receiver"/>
</dbReference>
<dbReference type="SMART" id="SM00448">
    <property type="entry name" value="REC"/>
    <property type="match status" value="1"/>
</dbReference>
<evidence type="ECO:0000256" key="2">
    <source>
        <dbReference type="ARBA" id="ARBA00023015"/>
    </source>
</evidence>
<protein>
    <submittedName>
        <fullName evidence="8">DNA-binding response regulator</fullName>
    </submittedName>
</protein>
<comment type="caution">
    <text evidence="8">The sequence shown here is derived from an EMBL/GenBank/DDBJ whole genome shotgun (WGS) entry which is preliminary data.</text>
</comment>
<dbReference type="CDD" id="cd17535">
    <property type="entry name" value="REC_NarL-like"/>
    <property type="match status" value="1"/>
</dbReference>
<sequence length="229" mass="24580">MVPANDEARPAVRVLLVDDEPLIRNGFRFILGNDPSIEVIGEAADGTAAIHLVRTWRPDVVLMDVRMIGMGGVDATAAIVAESQSRVLAITSIDSEDQLVRMLVAGASGYLLKDESPERIVEAVHRTAAGETVMSERSTAQLVRKAVESERGLDRLAATERVAALTPRERDIAIGVARGDTNQQIGLVLHVAPATVKSHLEQVFIKLGVRNRVQVGVMLERVGLGPSGI</sequence>
<evidence type="ECO:0000313" key="9">
    <source>
        <dbReference type="Proteomes" id="UP000321225"/>
    </source>
</evidence>
<keyword evidence="9" id="KW-1185">Reference proteome</keyword>
<name>A0A511AIB5_9MICO</name>
<keyword evidence="4" id="KW-0804">Transcription</keyword>
<dbReference type="InterPro" id="IPR039420">
    <property type="entry name" value="WalR-like"/>
</dbReference>
<dbReference type="Proteomes" id="UP000321225">
    <property type="component" value="Unassembled WGS sequence"/>
</dbReference>
<evidence type="ECO:0000259" key="7">
    <source>
        <dbReference type="PROSITE" id="PS50110"/>
    </source>
</evidence>
<dbReference type="SUPFAM" id="SSF46894">
    <property type="entry name" value="C-terminal effector domain of the bipartite response regulators"/>
    <property type="match status" value="1"/>
</dbReference>
<dbReference type="SMART" id="SM00421">
    <property type="entry name" value="HTH_LUXR"/>
    <property type="match status" value="1"/>
</dbReference>
<proteinExistence type="predicted"/>
<evidence type="ECO:0000313" key="8">
    <source>
        <dbReference type="EMBL" id="GEK87924.1"/>
    </source>
</evidence>
<dbReference type="InterPro" id="IPR016032">
    <property type="entry name" value="Sig_transdc_resp-reg_C-effctor"/>
</dbReference>
<organism evidence="8 9">
    <name type="scientific">Microbacterium aerolatum</name>
    <dbReference type="NCBI Taxonomy" id="153731"/>
    <lineage>
        <taxon>Bacteria</taxon>
        <taxon>Bacillati</taxon>
        <taxon>Actinomycetota</taxon>
        <taxon>Actinomycetes</taxon>
        <taxon>Micrococcales</taxon>
        <taxon>Microbacteriaceae</taxon>
        <taxon>Microbacterium</taxon>
    </lineage>
</organism>
<dbReference type="InterPro" id="IPR000792">
    <property type="entry name" value="Tscrpt_reg_LuxR_C"/>
</dbReference>
<dbReference type="Gene3D" id="3.40.50.2300">
    <property type="match status" value="1"/>
</dbReference>
<keyword evidence="3 8" id="KW-0238">DNA-binding</keyword>
<evidence type="ECO:0000256" key="3">
    <source>
        <dbReference type="ARBA" id="ARBA00023125"/>
    </source>
</evidence>
<dbReference type="RefSeq" id="WP_147040998.1">
    <property type="nucleotide sequence ID" value="NZ_BJUW01000024.1"/>
</dbReference>
<dbReference type="GO" id="GO:0000160">
    <property type="term" value="P:phosphorelay signal transduction system"/>
    <property type="evidence" value="ECO:0007669"/>
    <property type="project" value="InterPro"/>
</dbReference>
<dbReference type="GO" id="GO:0006355">
    <property type="term" value="P:regulation of DNA-templated transcription"/>
    <property type="evidence" value="ECO:0007669"/>
    <property type="project" value="InterPro"/>
</dbReference>
<evidence type="ECO:0000256" key="1">
    <source>
        <dbReference type="ARBA" id="ARBA00022553"/>
    </source>
</evidence>
<feature type="domain" description="HTH luxR-type" evidence="6">
    <location>
        <begin position="158"/>
        <end position="223"/>
    </location>
</feature>
<feature type="modified residue" description="4-aspartylphosphate" evidence="5">
    <location>
        <position position="64"/>
    </location>
</feature>
<keyword evidence="2" id="KW-0805">Transcription regulation</keyword>
<dbReference type="Pfam" id="PF00072">
    <property type="entry name" value="Response_reg"/>
    <property type="match status" value="1"/>
</dbReference>
<dbReference type="SUPFAM" id="SSF52172">
    <property type="entry name" value="CheY-like"/>
    <property type="match status" value="1"/>
</dbReference>
<dbReference type="PANTHER" id="PTHR43214:SF24">
    <property type="entry name" value="TRANSCRIPTIONAL REGULATORY PROTEIN NARL-RELATED"/>
    <property type="match status" value="1"/>
</dbReference>
<dbReference type="InterPro" id="IPR058245">
    <property type="entry name" value="NreC/VraR/RcsB-like_REC"/>
</dbReference>
<evidence type="ECO:0000259" key="6">
    <source>
        <dbReference type="PROSITE" id="PS50043"/>
    </source>
</evidence>
<dbReference type="PROSITE" id="PS50110">
    <property type="entry name" value="RESPONSE_REGULATORY"/>
    <property type="match status" value="1"/>
</dbReference>
<dbReference type="InterPro" id="IPR011006">
    <property type="entry name" value="CheY-like_superfamily"/>
</dbReference>
<feature type="domain" description="Response regulatory" evidence="7">
    <location>
        <begin position="13"/>
        <end position="128"/>
    </location>
</feature>